<feature type="domain" description="Polymerase/histidinol phosphatase N-terminal" evidence="1">
    <location>
        <begin position="2"/>
        <end position="75"/>
    </location>
</feature>
<dbReference type="PATRIC" id="fig|1156395.6.peg.2209"/>
<dbReference type="InterPro" id="IPR003141">
    <property type="entry name" value="Pol/His_phosphatase_N"/>
</dbReference>
<name>A0A1B9F3F1_9BACT</name>
<dbReference type="Gene3D" id="3.20.20.140">
    <property type="entry name" value="Metal-dependent hydrolases"/>
    <property type="match status" value="1"/>
</dbReference>
<protein>
    <recommendedName>
        <fullName evidence="1">Polymerase/histidinol phosphatase N-terminal domain-containing protein</fullName>
    </recommendedName>
</protein>
<gene>
    <name evidence="2" type="ORF">DBT_2185</name>
</gene>
<dbReference type="InterPro" id="IPR016195">
    <property type="entry name" value="Pol/histidinol_Pase-like"/>
</dbReference>
<dbReference type="Proteomes" id="UP000093080">
    <property type="component" value="Unassembled WGS sequence"/>
</dbReference>
<dbReference type="PANTHER" id="PTHR36928:SF1">
    <property type="entry name" value="PHOSPHATASE YCDX-RELATED"/>
    <property type="match status" value="1"/>
</dbReference>
<dbReference type="NCBIfam" id="NF004981">
    <property type="entry name" value="PRK06361.1"/>
    <property type="match status" value="1"/>
</dbReference>
<keyword evidence="3" id="KW-1185">Reference proteome</keyword>
<comment type="caution">
    <text evidence="2">The sequence shown here is derived from an EMBL/GenBank/DDBJ whole genome shotgun (WGS) entry which is preliminary data.</text>
</comment>
<dbReference type="RefSeq" id="WP_067620155.1">
    <property type="nucleotide sequence ID" value="NZ_MAGO01000012.1"/>
</dbReference>
<dbReference type="GO" id="GO:0005829">
    <property type="term" value="C:cytosol"/>
    <property type="evidence" value="ECO:0007669"/>
    <property type="project" value="TreeGrafter"/>
</dbReference>
<dbReference type="GO" id="GO:0008270">
    <property type="term" value="F:zinc ion binding"/>
    <property type="evidence" value="ECO:0007669"/>
    <property type="project" value="TreeGrafter"/>
</dbReference>
<dbReference type="SMART" id="SM00481">
    <property type="entry name" value="POLIIIAc"/>
    <property type="match status" value="1"/>
</dbReference>
<accession>A0A1B9F3F1</accession>
<dbReference type="PANTHER" id="PTHR36928">
    <property type="entry name" value="PHOSPHATASE YCDX-RELATED"/>
    <property type="match status" value="1"/>
</dbReference>
<reference evidence="2 3" key="1">
    <citation type="submission" date="2016-06" db="EMBL/GenBank/DDBJ databases">
        <title>Respiratory ammonification of nitrate coupled to the oxidation of elemental sulfur in deep-sea autotrophic thermophilic bacteria.</title>
        <authorList>
            <person name="Slobodkina G.B."/>
            <person name="Mardanov A.V."/>
            <person name="Ravin N.V."/>
            <person name="Frolova A.A."/>
            <person name="Viryasiv M.B."/>
            <person name="Chernyh N.A."/>
            <person name="Bonch-Osmolovskaya E.A."/>
            <person name="Slobodkin A.I."/>
        </authorList>
    </citation>
    <scope>NUCLEOTIDE SEQUENCE [LARGE SCALE GENOMIC DNA]</scope>
    <source>
        <strain evidence="2 3">S69</strain>
    </source>
</reference>
<evidence type="ECO:0000259" key="1">
    <source>
        <dbReference type="SMART" id="SM00481"/>
    </source>
</evidence>
<dbReference type="SUPFAM" id="SSF89550">
    <property type="entry name" value="PHP domain-like"/>
    <property type="match status" value="1"/>
</dbReference>
<dbReference type="Pfam" id="PF02811">
    <property type="entry name" value="PHP"/>
    <property type="match status" value="1"/>
</dbReference>
<dbReference type="STRING" id="1156395.DBT_2185"/>
<dbReference type="AlphaFoldDB" id="A0A1B9F3F1"/>
<dbReference type="InterPro" id="IPR050243">
    <property type="entry name" value="PHP_phosphatase"/>
</dbReference>
<dbReference type="OrthoDB" id="9808747at2"/>
<dbReference type="InterPro" id="IPR004013">
    <property type="entry name" value="PHP_dom"/>
</dbReference>
<evidence type="ECO:0000313" key="2">
    <source>
        <dbReference type="EMBL" id="OCC14456.1"/>
    </source>
</evidence>
<sequence length="217" mass="23591">MIDLHCHSIMSDGELIPSELVRRLEVKGYRAVAITDHADASNLDFIIPRIIKAAERINQYSSTKLIPGIELTHVHPELIGPLAKEARELGAKVVVCHGETLVEPVAPGTNKAALEADIDILAHPGLISEEEARKAAERGIFLELSGRKGHSLSNGHVLQMARKTGAKLVINSDGHAPGDFMSREYAYNVARGAGCSETEVEEIYKSIMGWIDEILKG</sequence>
<dbReference type="GO" id="GO:0042578">
    <property type="term" value="F:phosphoric ester hydrolase activity"/>
    <property type="evidence" value="ECO:0007669"/>
    <property type="project" value="TreeGrafter"/>
</dbReference>
<evidence type="ECO:0000313" key="3">
    <source>
        <dbReference type="Proteomes" id="UP000093080"/>
    </source>
</evidence>
<organism evidence="2 3">
    <name type="scientific">Dissulfuribacter thermophilus</name>
    <dbReference type="NCBI Taxonomy" id="1156395"/>
    <lineage>
        <taxon>Bacteria</taxon>
        <taxon>Pseudomonadati</taxon>
        <taxon>Thermodesulfobacteriota</taxon>
        <taxon>Dissulfuribacteria</taxon>
        <taxon>Dissulfuribacterales</taxon>
        <taxon>Dissulfuribacteraceae</taxon>
        <taxon>Dissulfuribacter</taxon>
    </lineage>
</organism>
<dbReference type="EMBL" id="MAGO01000012">
    <property type="protein sequence ID" value="OCC14456.1"/>
    <property type="molecule type" value="Genomic_DNA"/>
</dbReference>
<proteinExistence type="predicted"/>
<dbReference type="CDD" id="cd07432">
    <property type="entry name" value="PHP_HisPPase"/>
    <property type="match status" value="1"/>
</dbReference>